<evidence type="ECO:0000256" key="2">
    <source>
        <dbReference type="ARBA" id="ARBA00008125"/>
    </source>
</evidence>
<dbReference type="InterPro" id="IPR000867">
    <property type="entry name" value="IGFBP-like"/>
</dbReference>
<dbReference type="InterPro" id="IPR000884">
    <property type="entry name" value="TSP1_rpt"/>
</dbReference>
<keyword evidence="3" id="KW-0964">Secreted</keyword>
<reference evidence="11" key="2">
    <citation type="submission" date="2025-08" db="UniProtKB">
        <authorList>
            <consortium name="Ensembl"/>
        </authorList>
    </citation>
    <scope>IDENTIFICATION</scope>
</reference>
<dbReference type="Pfam" id="PF00093">
    <property type="entry name" value="VWC"/>
    <property type="match status" value="1"/>
</dbReference>
<dbReference type="PROSITE" id="PS51323">
    <property type="entry name" value="IGFBP_N_2"/>
    <property type="match status" value="1"/>
</dbReference>
<feature type="region of interest" description="Disordered" evidence="7">
    <location>
        <begin position="1"/>
        <end position="27"/>
    </location>
</feature>
<evidence type="ECO:0000256" key="5">
    <source>
        <dbReference type="ARBA" id="ARBA00023157"/>
    </source>
</evidence>
<dbReference type="GO" id="GO:0007155">
    <property type="term" value="P:cell adhesion"/>
    <property type="evidence" value="ECO:0007669"/>
    <property type="project" value="TreeGrafter"/>
</dbReference>
<dbReference type="GO" id="GO:0008201">
    <property type="term" value="F:heparin binding"/>
    <property type="evidence" value="ECO:0007669"/>
    <property type="project" value="TreeGrafter"/>
</dbReference>
<dbReference type="SMART" id="SM00214">
    <property type="entry name" value="VWC"/>
    <property type="match status" value="1"/>
</dbReference>
<dbReference type="InterPro" id="IPR036383">
    <property type="entry name" value="TSP1_rpt_sf"/>
</dbReference>
<dbReference type="InterPro" id="IPR009030">
    <property type="entry name" value="Growth_fac_rcpt_cys_sf"/>
</dbReference>
<feature type="domain" description="VWFC" evidence="9">
    <location>
        <begin position="146"/>
        <end position="210"/>
    </location>
</feature>
<dbReference type="PANTHER" id="PTHR11348:SF22">
    <property type="entry name" value="CCN FAMILY MEMBER 5"/>
    <property type="match status" value="1"/>
</dbReference>
<dbReference type="InterPro" id="IPR043973">
    <property type="entry name" value="TSP1_CCN"/>
</dbReference>
<evidence type="ECO:0000313" key="12">
    <source>
        <dbReference type="Proteomes" id="UP000694580"/>
    </source>
</evidence>
<evidence type="ECO:0000256" key="4">
    <source>
        <dbReference type="ARBA" id="ARBA00022729"/>
    </source>
</evidence>
<dbReference type="SMART" id="SM00041">
    <property type="entry name" value="CT"/>
    <property type="match status" value="1"/>
</dbReference>
<dbReference type="GO" id="GO:0005178">
    <property type="term" value="F:integrin binding"/>
    <property type="evidence" value="ECO:0007669"/>
    <property type="project" value="TreeGrafter"/>
</dbReference>
<dbReference type="PROSITE" id="PS01225">
    <property type="entry name" value="CTCK_2"/>
    <property type="match status" value="1"/>
</dbReference>
<protein>
    <submittedName>
        <fullName evidence="11">Uncharacterized protein</fullName>
    </submittedName>
</protein>
<organism evidence="11 12">
    <name type="scientific">Denticeps clupeoides</name>
    <name type="common">denticle herring</name>
    <dbReference type="NCBI Taxonomy" id="299321"/>
    <lineage>
        <taxon>Eukaryota</taxon>
        <taxon>Metazoa</taxon>
        <taxon>Chordata</taxon>
        <taxon>Craniata</taxon>
        <taxon>Vertebrata</taxon>
        <taxon>Euteleostomi</taxon>
        <taxon>Actinopterygii</taxon>
        <taxon>Neopterygii</taxon>
        <taxon>Teleostei</taxon>
        <taxon>Clupei</taxon>
        <taxon>Clupeiformes</taxon>
        <taxon>Denticipitoidei</taxon>
        <taxon>Denticipitidae</taxon>
        <taxon>Denticeps</taxon>
    </lineage>
</organism>
<comment type="caution">
    <text evidence="6">Lacks conserved residue(s) required for the propagation of feature annotation.</text>
</comment>
<dbReference type="Pfam" id="PF19035">
    <property type="entry name" value="TSP1_CCN"/>
    <property type="match status" value="1"/>
</dbReference>
<evidence type="ECO:0000256" key="7">
    <source>
        <dbReference type="SAM" id="MobiDB-lite"/>
    </source>
</evidence>
<evidence type="ECO:0000256" key="6">
    <source>
        <dbReference type="PROSITE-ProRule" id="PRU00039"/>
    </source>
</evidence>
<dbReference type="GO" id="GO:0007165">
    <property type="term" value="P:signal transduction"/>
    <property type="evidence" value="ECO:0007669"/>
    <property type="project" value="InterPro"/>
</dbReference>
<keyword evidence="5" id="KW-1015">Disulfide bond</keyword>
<sequence>MEEALRTSPTEDRGHAGTRDEEENEERRLVPVHADAGLFFLKLGYRPSSDQRSTQGHVDTERAPQTCVGCGPCARPCQCPGPTPHCPHAVPLVRDGCQCCMVCARQAGEPCTDVHVCDSRRGLRCDFSASFPGGPGECVSLNSLGCELHGVRYREGQTFQPSCAQLCRCMGGGLSCVPLCPEEVQQPDDSCPHPQLLRQPGSCCPQWACDGLEDASSPETSAGLPGVGQDAPCLDQTSNWGPCSHSCGPGLSTRTSYSAACHHQTHARLCQVRPCQAAQALPGRGTPLVSVRDCRSSYRSPVPVLLQHQGCHSARALRPVLCGLCSDGRCCSPRRTRSAQVLFRCARGRSLLLPVMLIESCVCHYNCPGTRHPTPVWV</sequence>
<evidence type="ECO:0000256" key="1">
    <source>
        <dbReference type="ARBA" id="ARBA00004613"/>
    </source>
</evidence>
<dbReference type="SUPFAM" id="SSF82895">
    <property type="entry name" value="TSP-1 type 1 repeat"/>
    <property type="match status" value="1"/>
</dbReference>
<dbReference type="Proteomes" id="UP000694580">
    <property type="component" value="Chromosome 12"/>
</dbReference>
<dbReference type="Ensembl" id="ENSDCDT00010031747.1">
    <property type="protein sequence ID" value="ENSDCDP00010025636.1"/>
    <property type="gene ID" value="ENSDCDG00010016290.1"/>
</dbReference>
<dbReference type="PANTHER" id="PTHR11348">
    <property type="entry name" value="CONNECTIVE TISSUE GROWTH FACTOR-RELATED"/>
    <property type="match status" value="1"/>
</dbReference>
<dbReference type="PROSITE" id="PS01208">
    <property type="entry name" value="VWFC_1"/>
    <property type="match status" value="1"/>
</dbReference>
<feature type="compositionally biased region" description="Basic and acidic residues" evidence="7">
    <location>
        <begin position="9"/>
        <end position="27"/>
    </location>
</feature>
<name>A0AAY4BZI2_9TELE</name>
<dbReference type="InterPro" id="IPR006207">
    <property type="entry name" value="Cys_knot_C"/>
</dbReference>
<dbReference type="SUPFAM" id="SSF57603">
    <property type="entry name" value="FnI-like domain"/>
    <property type="match status" value="1"/>
</dbReference>
<gene>
    <name evidence="11" type="primary">CCN5</name>
</gene>
<keyword evidence="12" id="KW-1185">Reference proteome</keyword>
<dbReference type="GO" id="GO:0031012">
    <property type="term" value="C:extracellular matrix"/>
    <property type="evidence" value="ECO:0007669"/>
    <property type="project" value="TreeGrafter"/>
</dbReference>
<evidence type="ECO:0000256" key="3">
    <source>
        <dbReference type="ARBA" id="ARBA00022525"/>
    </source>
</evidence>
<dbReference type="InterPro" id="IPR001007">
    <property type="entry name" value="VWF_dom"/>
</dbReference>
<evidence type="ECO:0000313" key="11">
    <source>
        <dbReference type="Ensembl" id="ENSDCDP00010025636.1"/>
    </source>
</evidence>
<proteinExistence type="inferred from homology"/>
<dbReference type="SMART" id="SM00209">
    <property type="entry name" value="TSP1"/>
    <property type="match status" value="1"/>
</dbReference>
<evidence type="ECO:0000259" key="8">
    <source>
        <dbReference type="PROSITE" id="PS01225"/>
    </source>
</evidence>
<feature type="domain" description="CTCK" evidence="8">
    <location>
        <begin position="294"/>
        <end position="368"/>
    </location>
</feature>
<evidence type="ECO:0000259" key="9">
    <source>
        <dbReference type="PROSITE" id="PS50184"/>
    </source>
</evidence>
<reference evidence="11 12" key="1">
    <citation type="submission" date="2020-06" db="EMBL/GenBank/DDBJ databases">
        <authorList>
            <consortium name="Wellcome Sanger Institute Data Sharing"/>
        </authorList>
    </citation>
    <scope>NUCLEOTIDE SEQUENCE [LARGE SCALE GENOMIC DNA]</scope>
</reference>
<reference evidence="11" key="3">
    <citation type="submission" date="2025-09" db="UniProtKB">
        <authorList>
            <consortium name="Ensembl"/>
        </authorList>
    </citation>
    <scope>IDENTIFICATION</scope>
</reference>
<dbReference type="InterPro" id="IPR050941">
    <property type="entry name" value="CCN"/>
</dbReference>
<comment type="subcellular location">
    <subcellularLocation>
        <location evidence="1">Secreted</location>
    </subcellularLocation>
</comment>
<accession>A0AAY4BZI2</accession>
<dbReference type="Pfam" id="PF00219">
    <property type="entry name" value="IGFBP"/>
    <property type="match status" value="1"/>
</dbReference>
<dbReference type="SUPFAM" id="SSF57184">
    <property type="entry name" value="Growth factor receptor domain"/>
    <property type="match status" value="1"/>
</dbReference>
<feature type="domain" description="IGFBP N-terminal" evidence="10">
    <location>
        <begin position="63"/>
        <end position="141"/>
    </location>
</feature>
<dbReference type="SMART" id="SM00121">
    <property type="entry name" value="IB"/>
    <property type="match status" value="1"/>
</dbReference>
<dbReference type="GeneTree" id="ENSGT00940000160207"/>
<dbReference type="AlphaFoldDB" id="A0AAY4BZI2"/>
<dbReference type="PROSITE" id="PS50092">
    <property type="entry name" value="TSP1"/>
    <property type="match status" value="1"/>
</dbReference>
<dbReference type="GO" id="GO:0005615">
    <property type="term" value="C:extracellular space"/>
    <property type="evidence" value="ECO:0007669"/>
    <property type="project" value="TreeGrafter"/>
</dbReference>
<dbReference type="GO" id="GO:0045597">
    <property type="term" value="P:positive regulation of cell differentiation"/>
    <property type="evidence" value="ECO:0007669"/>
    <property type="project" value="TreeGrafter"/>
</dbReference>
<keyword evidence="4" id="KW-0732">Signal</keyword>
<dbReference type="InterPro" id="IPR006208">
    <property type="entry name" value="Glyco_hormone_CN"/>
</dbReference>
<evidence type="ECO:0000259" key="10">
    <source>
        <dbReference type="PROSITE" id="PS51323"/>
    </source>
</evidence>
<dbReference type="Pfam" id="PF00007">
    <property type="entry name" value="Cys_knot"/>
    <property type="match status" value="1"/>
</dbReference>
<dbReference type="PROSITE" id="PS50184">
    <property type="entry name" value="VWFC_2"/>
    <property type="match status" value="1"/>
</dbReference>
<comment type="similarity">
    <text evidence="2">Belongs to the CCN family.</text>
</comment>
<dbReference type="PROSITE" id="PS01185">
    <property type="entry name" value="CTCK_1"/>
    <property type="match status" value="1"/>
</dbReference>